<evidence type="ECO:0000313" key="7">
    <source>
        <dbReference type="Proteomes" id="UP000734854"/>
    </source>
</evidence>
<dbReference type="PANTHER" id="PTHR33463">
    <property type="entry name" value="NB-ARC DOMAIN-CONTAINING PROTEIN-RELATED"/>
    <property type="match status" value="1"/>
</dbReference>
<dbReference type="SMART" id="SM00382">
    <property type="entry name" value="AAA"/>
    <property type="match status" value="1"/>
</dbReference>
<comment type="similarity">
    <text evidence="1">Belongs to the disease resistance NB-LRR family.</text>
</comment>
<keyword evidence="7" id="KW-1185">Reference proteome</keyword>
<dbReference type="InterPro" id="IPR027417">
    <property type="entry name" value="P-loop_NTPase"/>
</dbReference>
<dbReference type="SUPFAM" id="SSF52540">
    <property type="entry name" value="P-loop containing nucleoside triphosphate hydrolases"/>
    <property type="match status" value="1"/>
</dbReference>
<evidence type="ECO:0000313" key="6">
    <source>
        <dbReference type="EMBL" id="KAG6502343.1"/>
    </source>
</evidence>
<dbReference type="Gene3D" id="1.10.8.430">
    <property type="entry name" value="Helical domain of apoptotic protease-activating factors"/>
    <property type="match status" value="1"/>
</dbReference>
<keyword evidence="4" id="KW-0067">ATP-binding</keyword>
<dbReference type="PANTHER" id="PTHR33463:SF204">
    <property type="entry name" value="NB-ARC DOMAIN-CONTAINING PROTEIN"/>
    <property type="match status" value="1"/>
</dbReference>
<dbReference type="FunFam" id="1.10.10.10:FF:000322">
    <property type="entry name" value="Probable disease resistance protein At1g63360"/>
    <property type="match status" value="1"/>
</dbReference>
<evidence type="ECO:0000256" key="3">
    <source>
        <dbReference type="ARBA" id="ARBA00022821"/>
    </source>
</evidence>
<dbReference type="InterPro" id="IPR042197">
    <property type="entry name" value="Apaf_helical"/>
</dbReference>
<dbReference type="FunFam" id="3.40.50.300:FF:001091">
    <property type="entry name" value="Probable disease resistance protein At1g61300"/>
    <property type="match status" value="1"/>
</dbReference>
<proteinExistence type="inferred from homology"/>
<dbReference type="PRINTS" id="PR00364">
    <property type="entry name" value="DISEASERSIST"/>
</dbReference>
<dbReference type="GO" id="GO:0043531">
    <property type="term" value="F:ADP binding"/>
    <property type="evidence" value="ECO:0007669"/>
    <property type="project" value="InterPro"/>
</dbReference>
<dbReference type="InterPro" id="IPR002182">
    <property type="entry name" value="NB-ARC"/>
</dbReference>
<dbReference type="InterPro" id="IPR032675">
    <property type="entry name" value="LRR_dom_sf"/>
</dbReference>
<dbReference type="InterPro" id="IPR055414">
    <property type="entry name" value="LRR_R13L4/SHOC2-like"/>
</dbReference>
<evidence type="ECO:0000256" key="2">
    <source>
        <dbReference type="ARBA" id="ARBA00022737"/>
    </source>
</evidence>
<dbReference type="Pfam" id="PF00931">
    <property type="entry name" value="NB-ARC"/>
    <property type="match status" value="1"/>
</dbReference>
<feature type="domain" description="AAA+ ATPase" evidence="5">
    <location>
        <begin position="158"/>
        <end position="300"/>
    </location>
</feature>
<dbReference type="GO" id="GO:0002758">
    <property type="term" value="P:innate immune response-activating signaling pathway"/>
    <property type="evidence" value="ECO:0007669"/>
    <property type="project" value="UniProtKB-ARBA"/>
</dbReference>
<dbReference type="AlphaFoldDB" id="A0A8J5KWV6"/>
<reference evidence="6 7" key="1">
    <citation type="submission" date="2020-08" db="EMBL/GenBank/DDBJ databases">
        <title>Plant Genome Project.</title>
        <authorList>
            <person name="Zhang R.-G."/>
        </authorList>
    </citation>
    <scope>NUCLEOTIDE SEQUENCE [LARGE SCALE GENOMIC DNA]</scope>
    <source>
        <tissue evidence="6">Rhizome</tissue>
    </source>
</reference>
<dbReference type="GO" id="GO:0005524">
    <property type="term" value="F:ATP binding"/>
    <property type="evidence" value="ECO:0007669"/>
    <property type="project" value="UniProtKB-KW"/>
</dbReference>
<dbReference type="SUPFAM" id="SSF52058">
    <property type="entry name" value="L domain-like"/>
    <property type="match status" value="1"/>
</dbReference>
<dbReference type="EMBL" id="JACMSC010000011">
    <property type="protein sequence ID" value="KAG6502343.1"/>
    <property type="molecule type" value="Genomic_DNA"/>
</dbReference>
<dbReference type="Pfam" id="PF23559">
    <property type="entry name" value="WHD_DRP"/>
    <property type="match status" value="1"/>
</dbReference>
<keyword evidence="2" id="KW-0677">Repeat</keyword>
<keyword evidence="4" id="KW-0547">Nucleotide-binding</keyword>
<evidence type="ECO:0000259" key="5">
    <source>
        <dbReference type="SMART" id="SM00382"/>
    </source>
</evidence>
<dbReference type="InterPro" id="IPR058922">
    <property type="entry name" value="WHD_DRP"/>
</dbReference>
<dbReference type="GO" id="GO:0042742">
    <property type="term" value="P:defense response to bacterium"/>
    <property type="evidence" value="ECO:0007669"/>
    <property type="project" value="UniProtKB-ARBA"/>
</dbReference>
<dbReference type="InterPro" id="IPR050905">
    <property type="entry name" value="Plant_NBS-LRR"/>
</dbReference>
<dbReference type="Proteomes" id="UP000734854">
    <property type="component" value="Unassembled WGS sequence"/>
</dbReference>
<accession>A0A8J5KWV6</accession>
<keyword evidence="3" id="KW-0611">Plant defense</keyword>
<dbReference type="InterPro" id="IPR003593">
    <property type="entry name" value="AAA+_ATPase"/>
</dbReference>
<dbReference type="Gene3D" id="3.80.10.10">
    <property type="entry name" value="Ribonuclease Inhibitor"/>
    <property type="match status" value="1"/>
</dbReference>
<organism evidence="6 7">
    <name type="scientific">Zingiber officinale</name>
    <name type="common">Ginger</name>
    <name type="synonym">Amomum zingiber</name>
    <dbReference type="NCBI Taxonomy" id="94328"/>
    <lineage>
        <taxon>Eukaryota</taxon>
        <taxon>Viridiplantae</taxon>
        <taxon>Streptophyta</taxon>
        <taxon>Embryophyta</taxon>
        <taxon>Tracheophyta</taxon>
        <taxon>Spermatophyta</taxon>
        <taxon>Magnoliopsida</taxon>
        <taxon>Liliopsida</taxon>
        <taxon>Zingiberales</taxon>
        <taxon>Zingiberaceae</taxon>
        <taxon>Zingiber</taxon>
    </lineage>
</organism>
<comment type="caution">
    <text evidence="6">The sequence shown here is derived from an EMBL/GenBank/DDBJ whole genome shotgun (WGS) entry which is preliminary data.</text>
</comment>
<dbReference type="Gene3D" id="3.40.50.300">
    <property type="entry name" value="P-loop containing nucleotide triphosphate hydrolases"/>
    <property type="match status" value="1"/>
</dbReference>
<protein>
    <recommendedName>
        <fullName evidence="5">AAA+ ATPase domain-containing protein</fullName>
    </recommendedName>
</protein>
<sequence length="908" mass="104147">MTSIAIGISEILKGIWGAASTYLARPRSRVENLHRDAELLNAKLVDFNGAIERNGQTVTEETRLWKLRAETFLSTEVDAIQRDYRAMRCLGGWSWNCVSINRRVTKKLEEVKELISQVDVSKVATTPPPPAMKLSISNNVVGMQSNLIQIVKQIRDENASVIGIYGMGGIGKTTLLKLINNHEEISKLMFEHVVWIVASKGCKLQKLQMDLAKKVGLNLKDEESEDDRASKLCDFLKEKNCLLFLDDIWELYDLNMLGMEQVQVEHGKEQKRKVVVFTTRSEQVCTEMRVNMKKKVKGLTFDQAWELFLKYAGEDVINSELAINRLAKEVAKECTGVPLALITVGRAMSAKRSWEVWNDALTQLKLSQMPKVTGMRERDPMFAAFKLSYDSLEDDNMRARLLCCSLWPEDFEIDKVELIQCWIGLGLIDEFDSINRAFHRGHSHIETLTNACLLELVEEVRNKLIEEVHPTKIKMHDVIRDMALWIASDCESNQRKWIVISQAGLRQLELKNEEWQVVERASFMHNKLTYLPRQTATFPKLSVLMLQQNKFLDFIPKSFFLSLPVLTFLDLSYTMIRELPREINMLSELQHLNLSFTKVEALPIELSSLAKLKYLLLERTWSLAQVPKGTISNLPLLKLLDLYKSKYTDLGELEGFQGCRKNIGITLHSMIDLERLGSLSQLSIWKLQLRDMRDLAYPSQLFENIMRSHNTRLGLERLDIVNVTTGGKLAVAQSNKDHQEGLECLRYMTLITIDDLLEITWKEVQPQMVFPNLHELTINNCKMLRNITGVFQLPNLSILRVSNCGEMEELISCVGSSVNSGIGLRSLFLYGLPKLNCISRQLLTFPYLERINVFFCPELRKLPFGAEICQNKLKGIVGEVDWWENIQWKDINDKNSLAPYFKFIPPHK</sequence>
<dbReference type="Pfam" id="PF23598">
    <property type="entry name" value="LRR_14"/>
    <property type="match status" value="1"/>
</dbReference>
<gene>
    <name evidence="6" type="ORF">ZIOFF_042235</name>
</gene>
<dbReference type="GO" id="GO:0009626">
    <property type="term" value="P:plant-type hypersensitive response"/>
    <property type="evidence" value="ECO:0007669"/>
    <property type="project" value="UniProtKB-ARBA"/>
</dbReference>
<evidence type="ECO:0000256" key="4">
    <source>
        <dbReference type="ARBA" id="ARBA00022840"/>
    </source>
</evidence>
<evidence type="ECO:0000256" key="1">
    <source>
        <dbReference type="ARBA" id="ARBA00008894"/>
    </source>
</evidence>
<name>A0A8J5KWV6_ZINOF</name>